<sequence length="204" mass="23187">MKLLAISSPDYIPDEARIINGLFREGLEYMHIRKPGSNADQLKTLLSGIEEEFVSRIAIHQHHELASGFGIRRLHLTESARKTIDHYELESMKNQGIVLSTSIHHLDEIADLSSHFSYTFFGPVFDSISKQGYKSELNQDFFLEKKYKRIPVMALGGIDISNIQRVRNMNFDGAALLGTLWHNPSKAIGVFKSFNTMVNHPIQM</sequence>
<dbReference type="GO" id="GO:0005737">
    <property type="term" value="C:cytoplasm"/>
    <property type="evidence" value="ECO:0007669"/>
    <property type="project" value="TreeGrafter"/>
</dbReference>
<dbReference type="GO" id="GO:0004789">
    <property type="term" value="F:thiamine-phosphate diphosphorylase activity"/>
    <property type="evidence" value="ECO:0007669"/>
    <property type="project" value="TreeGrafter"/>
</dbReference>
<evidence type="ECO:0000313" key="4">
    <source>
        <dbReference type="EMBL" id="REA62733.1"/>
    </source>
</evidence>
<dbReference type="Gene3D" id="3.20.20.70">
    <property type="entry name" value="Aldolase class I"/>
    <property type="match status" value="1"/>
</dbReference>
<proteinExistence type="predicted"/>
<dbReference type="Pfam" id="PF02581">
    <property type="entry name" value="TMP-TENI"/>
    <property type="match status" value="1"/>
</dbReference>
<organism evidence="4 5">
    <name type="scientific">Dyadobacter luteus</name>
    <dbReference type="NCBI Taxonomy" id="2259619"/>
    <lineage>
        <taxon>Bacteria</taxon>
        <taxon>Pseudomonadati</taxon>
        <taxon>Bacteroidota</taxon>
        <taxon>Cytophagia</taxon>
        <taxon>Cytophagales</taxon>
        <taxon>Spirosomataceae</taxon>
        <taxon>Dyadobacter</taxon>
    </lineage>
</organism>
<dbReference type="SUPFAM" id="SSF51391">
    <property type="entry name" value="Thiamin phosphate synthase"/>
    <property type="match status" value="1"/>
</dbReference>
<gene>
    <name evidence="4" type="ORF">DSL64_07360</name>
</gene>
<evidence type="ECO:0000256" key="1">
    <source>
        <dbReference type="ARBA" id="ARBA00004948"/>
    </source>
</evidence>
<name>A0A3D8YDZ8_9BACT</name>
<dbReference type="GO" id="GO:0009228">
    <property type="term" value="P:thiamine biosynthetic process"/>
    <property type="evidence" value="ECO:0007669"/>
    <property type="project" value="UniProtKB-KW"/>
</dbReference>
<keyword evidence="2" id="KW-0784">Thiamine biosynthesis</keyword>
<dbReference type="Proteomes" id="UP000256373">
    <property type="component" value="Unassembled WGS sequence"/>
</dbReference>
<feature type="domain" description="Thiamine phosphate synthase/TenI" evidence="3">
    <location>
        <begin position="14"/>
        <end position="177"/>
    </location>
</feature>
<comment type="pathway">
    <text evidence="1">Cofactor biosynthesis; thiamine diphosphate biosynthesis.</text>
</comment>
<protein>
    <submittedName>
        <fullName evidence="4">Thiamine phosphate synthase</fullName>
    </submittedName>
</protein>
<accession>A0A3D8YDZ8</accession>
<dbReference type="PANTHER" id="PTHR20857">
    <property type="entry name" value="THIAMINE-PHOSPHATE PYROPHOSPHORYLASE"/>
    <property type="match status" value="1"/>
</dbReference>
<evidence type="ECO:0000259" key="3">
    <source>
        <dbReference type="Pfam" id="PF02581"/>
    </source>
</evidence>
<dbReference type="PANTHER" id="PTHR20857:SF15">
    <property type="entry name" value="THIAMINE-PHOSPHATE SYNTHASE"/>
    <property type="match status" value="1"/>
</dbReference>
<dbReference type="CDD" id="cd00564">
    <property type="entry name" value="TMP_TenI"/>
    <property type="match status" value="1"/>
</dbReference>
<reference evidence="4 5" key="1">
    <citation type="submission" date="2018-07" db="EMBL/GenBank/DDBJ databases">
        <title>Dyadobacter roseus sp. nov., isolated from rose rhizosphere soil.</title>
        <authorList>
            <person name="Chen L."/>
        </authorList>
    </citation>
    <scope>NUCLEOTIDE SEQUENCE [LARGE SCALE GENOMIC DNA]</scope>
    <source>
        <strain evidence="4 5">RS19</strain>
    </source>
</reference>
<dbReference type="InterPro" id="IPR036206">
    <property type="entry name" value="ThiamineP_synth_sf"/>
</dbReference>
<evidence type="ECO:0000313" key="5">
    <source>
        <dbReference type="Proteomes" id="UP000256373"/>
    </source>
</evidence>
<dbReference type="InterPro" id="IPR022998">
    <property type="entry name" value="ThiamineP_synth_TenI"/>
</dbReference>
<dbReference type="InterPro" id="IPR013785">
    <property type="entry name" value="Aldolase_TIM"/>
</dbReference>
<comment type="caution">
    <text evidence="4">The sequence shown here is derived from an EMBL/GenBank/DDBJ whole genome shotgun (WGS) entry which is preliminary data.</text>
</comment>
<dbReference type="AlphaFoldDB" id="A0A3D8YDZ8"/>
<keyword evidence="5" id="KW-1185">Reference proteome</keyword>
<evidence type="ECO:0000256" key="2">
    <source>
        <dbReference type="ARBA" id="ARBA00022977"/>
    </source>
</evidence>
<dbReference type="OrthoDB" id="194683at2"/>
<dbReference type="RefSeq" id="WP_115830030.1">
    <property type="nucleotide sequence ID" value="NZ_QNUL01000004.1"/>
</dbReference>
<dbReference type="EMBL" id="QNUL01000004">
    <property type="protein sequence ID" value="REA62733.1"/>
    <property type="molecule type" value="Genomic_DNA"/>
</dbReference>